<dbReference type="InterPro" id="IPR037066">
    <property type="entry name" value="Plug_dom_sf"/>
</dbReference>
<evidence type="ECO:0000259" key="12">
    <source>
        <dbReference type="Pfam" id="PF14905"/>
    </source>
</evidence>
<evidence type="ECO:0000256" key="1">
    <source>
        <dbReference type="ARBA" id="ARBA00004571"/>
    </source>
</evidence>
<keyword evidence="4 8" id="KW-0812">Transmembrane</keyword>
<dbReference type="Gene3D" id="2.40.170.20">
    <property type="entry name" value="TonB-dependent receptor, beta-barrel domain"/>
    <property type="match status" value="1"/>
</dbReference>
<evidence type="ECO:0000256" key="10">
    <source>
        <dbReference type="SAM" id="SignalP"/>
    </source>
</evidence>
<dbReference type="InterPro" id="IPR012910">
    <property type="entry name" value="Plug_dom"/>
</dbReference>
<protein>
    <submittedName>
        <fullName evidence="13">TonB-dependent receptor</fullName>
    </submittedName>
</protein>
<dbReference type="Pfam" id="PF13715">
    <property type="entry name" value="CarbopepD_reg_2"/>
    <property type="match status" value="1"/>
</dbReference>
<evidence type="ECO:0000313" key="13">
    <source>
        <dbReference type="EMBL" id="TKT92539.1"/>
    </source>
</evidence>
<keyword evidence="13" id="KW-0675">Receptor</keyword>
<evidence type="ECO:0000256" key="9">
    <source>
        <dbReference type="SAM" id="MobiDB-lite"/>
    </source>
</evidence>
<feature type="domain" description="Outer membrane protein beta-barrel" evidence="12">
    <location>
        <begin position="402"/>
        <end position="811"/>
    </location>
</feature>
<sequence length="854" mass="91807">MNMHKFFLTIIIILAAFISPAFAQFPTGGAATPKALPGTAGDQTPKGTAKISGTILDSASAKGVEFASIALYNKTTGQAIDGTVADEKGKFSLTKIVNGDFKILISFIGYGNKTLDNIKLAKGQELDLGTIKLASNTKTLDEVTVTGQSALIEEKVDRLVYNAEKDIAAKGGDATDVLRKVPLLTVDLDGNVSLRGSQNIKVLINNKPSTIIASSVADALKQIPADQIKTVEVITSPSSKYDAEGSGGIINIITKKNSLQGLNLNVDSGVGNRGSMLSLNGSYRKGKAGFSLGGFGRGNYNTKTTTSLDQSSIVDNVTTLTNQTGTGSSKGLFGQYSLGFDYDLAKNQSITAGVRYGVRNMLSQQDLITKLFENGKQTSTSGRNVDTKNLSGTVDANIDYLHTFKPQQEWSVSTLYSRNDLTNNFDADILNSDNQIASRQRNLNKSINEEFTLQTDYQTPIKKNQLLEFGGKGIFRKVTSGYSYLLASPTGEYETEAGQPAGDLLYHQNIAAGYSSYTYTTKKRYTFKGGLRYEHTFIDASTKESGSLGVGNYGVLVPSVNASKTIKGATLKLGYNRRIQRPGLQQLNPNYNASNPQNITIGNPKLRPELTNNFEVGVSKNIKKTFVNATFFGRITNNAISQIRQPSDSISGAVVTTYQNIGKQHAYGTNLFANVAATTKINVGLFMNAFYSTLTGQTTGRDGLSREISNSGMNISGGIFSQATFKNGWGAQAFGFMQGNTIQLQGKQGGFGFYTLGVKKDFKNKKGSVGIAAENFLSKRYTIHTELNSDLFNQVNNVHLYNRGIRLTFSYKIGKMTMDAPKRKAKSVNNDDVKSEGGGQTQSGGAAPGGGTPK</sequence>
<proteinExistence type="inferred from homology"/>
<dbReference type="SUPFAM" id="SSF49464">
    <property type="entry name" value="Carboxypeptidase regulatory domain-like"/>
    <property type="match status" value="1"/>
</dbReference>
<dbReference type="InterPro" id="IPR039426">
    <property type="entry name" value="TonB-dep_rcpt-like"/>
</dbReference>
<evidence type="ECO:0000259" key="11">
    <source>
        <dbReference type="Pfam" id="PF07715"/>
    </source>
</evidence>
<evidence type="ECO:0000256" key="2">
    <source>
        <dbReference type="ARBA" id="ARBA00022448"/>
    </source>
</evidence>
<feature type="domain" description="TonB-dependent receptor plug" evidence="11">
    <location>
        <begin position="164"/>
        <end position="249"/>
    </location>
</feature>
<dbReference type="AlphaFoldDB" id="A0A4U6D5B3"/>
<keyword evidence="5 10" id="KW-0732">Signal</keyword>
<dbReference type="PANTHER" id="PTHR30069:SF29">
    <property type="entry name" value="HEMOGLOBIN AND HEMOGLOBIN-HAPTOGLOBIN-BINDING PROTEIN 1-RELATED"/>
    <property type="match status" value="1"/>
</dbReference>
<organism evidence="13 14">
    <name type="scientific">Dyadobacter frigoris</name>
    <dbReference type="NCBI Taxonomy" id="2576211"/>
    <lineage>
        <taxon>Bacteria</taxon>
        <taxon>Pseudomonadati</taxon>
        <taxon>Bacteroidota</taxon>
        <taxon>Cytophagia</taxon>
        <taxon>Cytophagales</taxon>
        <taxon>Spirosomataceae</taxon>
        <taxon>Dyadobacter</taxon>
    </lineage>
</organism>
<dbReference type="RefSeq" id="WP_137340084.1">
    <property type="nucleotide sequence ID" value="NZ_BSQH01000014.1"/>
</dbReference>
<evidence type="ECO:0000256" key="8">
    <source>
        <dbReference type="PROSITE-ProRule" id="PRU01360"/>
    </source>
</evidence>
<dbReference type="GO" id="GO:0015344">
    <property type="term" value="F:siderophore uptake transmembrane transporter activity"/>
    <property type="evidence" value="ECO:0007669"/>
    <property type="project" value="TreeGrafter"/>
</dbReference>
<reference evidence="13 14" key="1">
    <citation type="submission" date="2019-05" db="EMBL/GenBank/DDBJ databases">
        <title>Dyadobacter AR-3-8 sp. nov., isolated from arctic soil.</title>
        <authorList>
            <person name="Chaudhary D.K."/>
        </authorList>
    </citation>
    <scope>NUCLEOTIDE SEQUENCE [LARGE SCALE GENOMIC DNA]</scope>
    <source>
        <strain evidence="13 14">AR-3-8</strain>
    </source>
</reference>
<comment type="caution">
    <text evidence="13">The sequence shown here is derived from an EMBL/GenBank/DDBJ whole genome shotgun (WGS) entry which is preliminary data.</text>
</comment>
<evidence type="ECO:0000256" key="4">
    <source>
        <dbReference type="ARBA" id="ARBA00022692"/>
    </source>
</evidence>
<name>A0A4U6D5B3_9BACT</name>
<keyword evidence="2 8" id="KW-0813">Transport</keyword>
<evidence type="ECO:0000256" key="6">
    <source>
        <dbReference type="ARBA" id="ARBA00023136"/>
    </source>
</evidence>
<feature type="region of interest" description="Disordered" evidence="9">
    <location>
        <begin position="820"/>
        <end position="854"/>
    </location>
</feature>
<dbReference type="GO" id="GO:0009279">
    <property type="term" value="C:cell outer membrane"/>
    <property type="evidence" value="ECO:0007669"/>
    <property type="project" value="UniProtKB-SubCell"/>
</dbReference>
<dbReference type="SUPFAM" id="SSF56935">
    <property type="entry name" value="Porins"/>
    <property type="match status" value="1"/>
</dbReference>
<dbReference type="Gene3D" id="2.170.130.10">
    <property type="entry name" value="TonB-dependent receptor, plug domain"/>
    <property type="match status" value="1"/>
</dbReference>
<gene>
    <name evidence="13" type="ORF">FDK13_11305</name>
</gene>
<dbReference type="Gene3D" id="2.60.40.1120">
    <property type="entry name" value="Carboxypeptidase-like, regulatory domain"/>
    <property type="match status" value="1"/>
</dbReference>
<dbReference type="InterPro" id="IPR008969">
    <property type="entry name" value="CarboxyPept-like_regulatory"/>
</dbReference>
<evidence type="ECO:0000256" key="5">
    <source>
        <dbReference type="ARBA" id="ARBA00022729"/>
    </source>
</evidence>
<evidence type="ECO:0000313" key="14">
    <source>
        <dbReference type="Proteomes" id="UP000304900"/>
    </source>
</evidence>
<dbReference type="OrthoDB" id="905812at2"/>
<dbReference type="GO" id="GO:0044718">
    <property type="term" value="P:siderophore transmembrane transport"/>
    <property type="evidence" value="ECO:0007669"/>
    <property type="project" value="TreeGrafter"/>
</dbReference>
<dbReference type="EMBL" id="SZVO01000004">
    <property type="protein sequence ID" value="TKT92539.1"/>
    <property type="molecule type" value="Genomic_DNA"/>
</dbReference>
<evidence type="ECO:0000256" key="7">
    <source>
        <dbReference type="ARBA" id="ARBA00023237"/>
    </source>
</evidence>
<dbReference type="PROSITE" id="PS52016">
    <property type="entry name" value="TONB_DEPENDENT_REC_3"/>
    <property type="match status" value="1"/>
</dbReference>
<dbReference type="PANTHER" id="PTHR30069">
    <property type="entry name" value="TONB-DEPENDENT OUTER MEMBRANE RECEPTOR"/>
    <property type="match status" value="1"/>
</dbReference>
<keyword evidence="3 8" id="KW-1134">Transmembrane beta strand</keyword>
<dbReference type="Pfam" id="PF14905">
    <property type="entry name" value="OMP_b-brl_3"/>
    <property type="match status" value="1"/>
</dbReference>
<keyword evidence="7 8" id="KW-0998">Cell outer membrane</keyword>
<dbReference type="InterPro" id="IPR041700">
    <property type="entry name" value="OMP_b-brl_3"/>
</dbReference>
<keyword evidence="14" id="KW-1185">Reference proteome</keyword>
<dbReference type="Pfam" id="PF07715">
    <property type="entry name" value="Plug"/>
    <property type="match status" value="1"/>
</dbReference>
<dbReference type="Proteomes" id="UP000304900">
    <property type="component" value="Unassembled WGS sequence"/>
</dbReference>
<feature type="compositionally biased region" description="Gly residues" evidence="9">
    <location>
        <begin position="836"/>
        <end position="854"/>
    </location>
</feature>
<feature type="signal peptide" evidence="10">
    <location>
        <begin position="1"/>
        <end position="23"/>
    </location>
</feature>
<keyword evidence="6 8" id="KW-0472">Membrane</keyword>
<feature type="chain" id="PRO_5020792423" evidence="10">
    <location>
        <begin position="24"/>
        <end position="854"/>
    </location>
</feature>
<evidence type="ECO:0000256" key="3">
    <source>
        <dbReference type="ARBA" id="ARBA00022452"/>
    </source>
</evidence>
<accession>A0A4U6D5B3</accession>
<comment type="subcellular location">
    <subcellularLocation>
        <location evidence="1 8">Cell outer membrane</location>
        <topology evidence="1 8">Multi-pass membrane protein</topology>
    </subcellularLocation>
</comment>
<comment type="similarity">
    <text evidence="8">Belongs to the TonB-dependent receptor family.</text>
</comment>
<dbReference type="InterPro" id="IPR036942">
    <property type="entry name" value="Beta-barrel_TonB_sf"/>
</dbReference>